<evidence type="ECO:0000313" key="1">
    <source>
        <dbReference type="EMBL" id="MBC9813691.1"/>
    </source>
</evidence>
<evidence type="ECO:0008006" key="3">
    <source>
        <dbReference type="Google" id="ProtNLM"/>
    </source>
</evidence>
<comment type="caution">
    <text evidence="1">The sequence shown here is derived from an EMBL/GenBank/DDBJ whole genome shotgun (WGS) entry which is preliminary data.</text>
</comment>
<reference evidence="1" key="1">
    <citation type="submission" date="2020-09" db="EMBL/GenBank/DDBJ databases">
        <title>Taishania pollutisoli gen. nov., sp. nov., Isolated from Tetrabromobisphenol A-Contaminated Soil.</title>
        <authorList>
            <person name="Chen Q."/>
        </authorList>
    </citation>
    <scope>NUCLEOTIDE SEQUENCE</scope>
    <source>
        <strain evidence="1">CZZ-1</strain>
    </source>
</reference>
<accession>A0A8J6TY91</accession>
<protein>
    <recommendedName>
        <fullName evidence="3">Peptidase S74 domain-containing protein</fullName>
    </recommendedName>
</protein>
<sequence>MRFQLTFGLLLLCATEATSQTLYVPGSTSGIGVSSNANVGIGVSSPAEKLHINGAVRGNAGGGALRINSGNGYIDVGAQNTLWGHIYTDRPGFVFNKPVQVIGGVFAGFGSSDLSLQTGGVNRITISGSTGVITTFSDVVTEGAIKVKKGNNRWISLGDGSTVSNFRISANEDIGNVYADFRSNLYFRNWDNVSWSPLVIESSGNVGIGFYTGYTSGKQHTQGYRLAVNGGILCEEVKVIVDVPNSDFVFEEDYELMSLDAVENYVKTHKHLPEVPSAQEFKENGYTIGQMDDLLLRKVEQLTLYVIEQNKKIAALEQQLREKE</sequence>
<dbReference type="AlphaFoldDB" id="A0A8J6TY91"/>
<dbReference type="EMBL" id="JACVEL010000013">
    <property type="protein sequence ID" value="MBC9813691.1"/>
    <property type="molecule type" value="Genomic_DNA"/>
</dbReference>
<dbReference type="Proteomes" id="UP000652681">
    <property type="component" value="Unassembled WGS sequence"/>
</dbReference>
<name>A0A8J6TY91_9FLAO</name>
<keyword evidence="2" id="KW-1185">Reference proteome</keyword>
<dbReference type="RefSeq" id="WP_216714700.1">
    <property type="nucleotide sequence ID" value="NZ_JACVEL010000013.1"/>
</dbReference>
<proteinExistence type="predicted"/>
<gene>
    <name evidence="1" type="ORF">H9Y05_14540</name>
</gene>
<organism evidence="1 2">
    <name type="scientific">Taishania pollutisoli</name>
    <dbReference type="NCBI Taxonomy" id="2766479"/>
    <lineage>
        <taxon>Bacteria</taxon>
        <taxon>Pseudomonadati</taxon>
        <taxon>Bacteroidota</taxon>
        <taxon>Flavobacteriia</taxon>
        <taxon>Flavobacteriales</taxon>
        <taxon>Crocinitomicaceae</taxon>
        <taxon>Taishania</taxon>
    </lineage>
</organism>
<evidence type="ECO:0000313" key="2">
    <source>
        <dbReference type="Proteomes" id="UP000652681"/>
    </source>
</evidence>